<protein>
    <submittedName>
        <fullName evidence="3">Indole-3-acetic acid-induced protein ARG2-like</fullName>
    </submittedName>
</protein>
<dbReference type="Pfam" id="PF03242">
    <property type="entry name" value="LEA_3a"/>
    <property type="match status" value="1"/>
</dbReference>
<dbReference type="RefSeq" id="XP_031375903.1">
    <property type="nucleotide sequence ID" value="XM_031520043.1"/>
</dbReference>
<dbReference type="GO" id="GO:0006950">
    <property type="term" value="P:response to stress"/>
    <property type="evidence" value="ECO:0007669"/>
    <property type="project" value="TreeGrafter"/>
</dbReference>
<comment type="similarity">
    <text evidence="1">Belongs to the LEA type 3 family.</text>
</comment>
<name>A0A6P8C3G4_PUNGR</name>
<sequence>MSRSLQSFKFVSSVVLDGAAAAIARRGFAAAAVAEGGAAASSSVRIGGARSSAALKRSGEEKVKSVEKVSWGPDPKTGYYRPESATAEIDVVQLRATLLKHST</sequence>
<evidence type="ECO:0000256" key="1">
    <source>
        <dbReference type="ARBA" id="ARBA00007086"/>
    </source>
</evidence>
<accession>A0A6P8C3G4</accession>
<gene>
    <name evidence="3" type="primary">LOC116190357</name>
</gene>
<organism evidence="2 3">
    <name type="scientific">Punica granatum</name>
    <name type="common">Pomegranate</name>
    <dbReference type="NCBI Taxonomy" id="22663"/>
    <lineage>
        <taxon>Eukaryota</taxon>
        <taxon>Viridiplantae</taxon>
        <taxon>Streptophyta</taxon>
        <taxon>Embryophyta</taxon>
        <taxon>Tracheophyta</taxon>
        <taxon>Spermatophyta</taxon>
        <taxon>Magnoliopsida</taxon>
        <taxon>eudicotyledons</taxon>
        <taxon>Gunneridae</taxon>
        <taxon>Pentapetalae</taxon>
        <taxon>rosids</taxon>
        <taxon>malvids</taxon>
        <taxon>Myrtales</taxon>
        <taxon>Lythraceae</taxon>
        <taxon>Punica</taxon>
    </lineage>
</organism>
<dbReference type="InterPro" id="IPR004926">
    <property type="entry name" value="LEA_3a"/>
</dbReference>
<dbReference type="Proteomes" id="UP000515151">
    <property type="component" value="Unplaced"/>
</dbReference>
<dbReference type="PANTHER" id="PTHR33509">
    <property type="entry name" value="LATE EMBRYOGENIS ABUNDANT PROTEIN 2-RELATED"/>
    <property type="match status" value="1"/>
</dbReference>
<evidence type="ECO:0000313" key="3">
    <source>
        <dbReference type="RefSeq" id="XP_031375903.1"/>
    </source>
</evidence>
<keyword evidence="2" id="KW-1185">Reference proteome</keyword>
<proteinExistence type="inferred from homology"/>
<dbReference type="GeneID" id="116190357"/>
<reference evidence="3" key="2">
    <citation type="submission" date="2025-08" db="UniProtKB">
        <authorList>
            <consortium name="RefSeq"/>
        </authorList>
    </citation>
    <scope>IDENTIFICATION</scope>
    <source>
        <tissue evidence="3">Leaf</tissue>
    </source>
</reference>
<dbReference type="GO" id="GO:0005739">
    <property type="term" value="C:mitochondrion"/>
    <property type="evidence" value="ECO:0007669"/>
    <property type="project" value="TreeGrafter"/>
</dbReference>
<evidence type="ECO:0000313" key="2">
    <source>
        <dbReference type="Proteomes" id="UP000515151"/>
    </source>
</evidence>
<dbReference type="OrthoDB" id="1936089at2759"/>
<reference evidence="2" key="1">
    <citation type="journal article" date="2020" name="Plant Biotechnol. J.">
        <title>The pomegranate (Punica granatum L.) draft genome dissects genetic divergence between soft- and hard-seeded cultivars.</title>
        <authorList>
            <person name="Luo X."/>
            <person name="Li H."/>
            <person name="Wu Z."/>
            <person name="Yao W."/>
            <person name="Zhao P."/>
            <person name="Cao D."/>
            <person name="Yu H."/>
            <person name="Li K."/>
            <person name="Poudel K."/>
            <person name="Zhao D."/>
            <person name="Zhang F."/>
            <person name="Xia X."/>
            <person name="Chen L."/>
            <person name="Wang Q."/>
            <person name="Jing D."/>
            <person name="Cao S."/>
        </authorList>
    </citation>
    <scope>NUCLEOTIDE SEQUENCE [LARGE SCALE GENOMIC DNA]</scope>
    <source>
        <strain evidence="2">cv. Tunisia</strain>
    </source>
</reference>
<dbReference type="PANTHER" id="PTHR33509:SF5">
    <property type="entry name" value="PROTEIN SENESCENCE-ASSOCIATED GENE 21, MITOCHONDRIAL"/>
    <property type="match status" value="1"/>
</dbReference>
<dbReference type="AlphaFoldDB" id="A0A6P8C3G4"/>